<evidence type="ECO:0000256" key="1">
    <source>
        <dbReference type="ARBA" id="ARBA00022723"/>
    </source>
</evidence>
<evidence type="ECO:0000256" key="5">
    <source>
        <dbReference type="SAM" id="MobiDB-lite"/>
    </source>
</evidence>
<dbReference type="Gene3D" id="6.10.140.2220">
    <property type="match status" value="1"/>
</dbReference>
<accession>A0A010RHZ6</accession>
<dbReference type="PANTHER" id="PTHR12197:SF251">
    <property type="entry name" value="EG:BACR7C10.4 PROTEIN"/>
    <property type="match status" value="1"/>
</dbReference>
<dbReference type="EMBL" id="JARH01000714">
    <property type="protein sequence ID" value="EXF77459.1"/>
    <property type="molecule type" value="Genomic_DNA"/>
</dbReference>
<organism evidence="8 9">
    <name type="scientific">Colletotrichum fioriniae PJ7</name>
    <dbReference type="NCBI Taxonomy" id="1445577"/>
    <lineage>
        <taxon>Eukaryota</taxon>
        <taxon>Fungi</taxon>
        <taxon>Dikarya</taxon>
        <taxon>Ascomycota</taxon>
        <taxon>Pezizomycotina</taxon>
        <taxon>Sordariomycetes</taxon>
        <taxon>Hypocreomycetidae</taxon>
        <taxon>Glomerellales</taxon>
        <taxon>Glomerellaceae</taxon>
        <taxon>Colletotrichum</taxon>
        <taxon>Colletotrichum acutatum species complex</taxon>
    </lineage>
</organism>
<sequence>MTALSSGIEVRGEKSGAKGRSLHAARRFEPGDIMALFNNPAVVLPPGPRALEYCSHCLKQQQEDAPATEKLRACTGCKTVAYCGPACQRANWSVVHKVECKAIQRLHKTKPADQPNWVPTPVRAAAQVMLRPKVMEKFEELEGNVESWQGREMVKLQLQARGVVMCLGGDEASVDLLESAFQVLCKLQTNAFSVSETETDGVYLDTTLAMMNHSCSPNAMVQFDGRSASLRAMAFIEPGDEVEISYIDETQPKSKRHETLRSYFFDCKCFKCIDDLDEYQLAQKDSRVAKLNELSVTPDIERFKHPQVADKDRLRQAIEVQKLLEMFPAQLRNMEPTAKHKWLRKAYKSASWFPENGRWAIEPFAQLVDEAAVYYGNTRGNHECALAIACLLAYEIEPYKHPIPFHNERTKGLSAIAIELSQTAPEPEKLVKLARDMAAKKKLSAAGVRVLADLDQVSMCQMVLSLINAYKDRTPKVDWDGVSMFRWMIAEIESLPGRDRENSLINAWIMDPKGMDKFFRYALVEPLKALSELGKAVLEVDFGEDRDLSAN</sequence>
<dbReference type="PROSITE" id="PS01360">
    <property type="entry name" value="ZF_MYND_1"/>
    <property type="match status" value="1"/>
</dbReference>
<dbReference type="PROSITE" id="PS50280">
    <property type="entry name" value="SET"/>
    <property type="match status" value="1"/>
</dbReference>
<dbReference type="SUPFAM" id="SSF144232">
    <property type="entry name" value="HIT/MYND zinc finger-like"/>
    <property type="match status" value="1"/>
</dbReference>
<dbReference type="OrthoDB" id="265717at2759"/>
<dbReference type="Gene3D" id="2.170.270.10">
    <property type="entry name" value="SET domain"/>
    <property type="match status" value="1"/>
</dbReference>
<evidence type="ECO:0000313" key="8">
    <source>
        <dbReference type="EMBL" id="EXF77459.1"/>
    </source>
</evidence>
<dbReference type="Proteomes" id="UP000020467">
    <property type="component" value="Unassembled WGS sequence"/>
</dbReference>
<dbReference type="PROSITE" id="PS50865">
    <property type="entry name" value="ZF_MYND_2"/>
    <property type="match status" value="1"/>
</dbReference>
<dbReference type="InterPro" id="IPR001214">
    <property type="entry name" value="SET_dom"/>
</dbReference>
<gene>
    <name evidence="8" type="ORF">CFIO01_10939</name>
</gene>
<dbReference type="STRING" id="1445577.A0A010RHZ6"/>
<dbReference type="Gene3D" id="1.10.220.160">
    <property type="match status" value="1"/>
</dbReference>
<feature type="domain" description="SET" evidence="6">
    <location>
        <begin position="6"/>
        <end position="247"/>
    </location>
</feature>
<evidence type="ECO:0000259" key="7">
    <source>
        <dbReference type="PROSITE" id="PS50865"/>
    </source>
</evidence>
<reference evidence="8 9" key="1">
    <citation type="submission" date="2014-02" db="EMBL/GenBank/DDBJ databases">
        <title>The genome sequence of Colletotrichum fioriniae PJ7.</title>
        <authorList>
            <person name="Baroncelli R."/>
            <person name="Thon M.R."/>
        </authorList>
    </citation>
    <scope>NUCLEOTIDE SEQUENCE [LARGE SCALE GENOMIC DNA]</scope>
    <source>
        <strain evidence="8 9">PJ7</strain>
    </source>
</reference>
<dbReference type="KEGG" id="cfj:CFIO01_10939"/>
<dbReference type="InterPro" id="IPR046341">
    <property type="entry name" value="SET_dom_sf"/>
</dbReference>
<keyword evidence="1" id="KW-0479">Metal-binding</keyword>
<keyword evidence="2 4" id="KW-0863">Zinc-finger</keyword>
<keyword evidence="9" id="KW-1185">Reference proteome</keyword>
<comment type="caution">
    <text evidence="8">The sequence shown here is derived from an EMBL/GenBank/DDBJ whole genome shotgun (WGS) entry which is preliminary data.</text>
</comment>
<protein>
    <submittedName>
        <fullName evidence="8">MYND finger</fullName>
    </submittedName>
</protein>
<dbReference type="eggNOG" id="KOG2084">
    <property type="taxonomic scope" value="Eukaryota"/>
</dbReference>
<dbReference type="InterPro" id="IPR002893">
    <property type="entry name" value="Znf_MYND"/>
</dbReference>
<dbReference type="PANTHER" id="PTHR12197">
    <property type="entry name" value="HISTONE-LYSINE N-METHYLTRANSFERASE SMYD"/>
    <property type="match status" value="1"/>
</dbReference>
<dbReference type="Pfam" id="PF01753">
    <property type="entry name" value="zf-MYND"/>
    <property type="match status" value="1"/>
</dbReference>
<dbReference type="SUPFAM" id="SSF82199">
    <property type="entry name" value="SET domain"/>
    <property type="match status" value="1"/>
</dbReference>
<evidence type="ECO:0000256" key="2">
    <source>
        <dbReference type="ARBA" id="ARBA00022771"/>
    </source>
</evidence>
<dbReference type="HOGENOM" id="CLU_018406_5_3_1"/>
<name>A0A010RHZ6_9PEZI</name>
<dbReference type="GO" id="GO:0008270">
    <property type="term" value="F:zinc ion binding"/>
    <property type="evidence" value="ECO:0007669"/>
    <property type="project" value="UniProtKB-KW"/>
</dbReference>
<evidence type="ECO:0000256" key="4">
    <source>
        <dbReference type="PROSITE-ProRule" id="PRU00134"/>
    </source>
</evidence>
<evidence type="ECO:0000259" key="6">
    <source>
        <dbReference type="PROSITE" id="PS50280"/>
    </source>
</evidence>
<dbReference type="AlphaFoldDB" id="A0A010RHZ6"/>
<dbReference type="GO" id="GO:0005634">
    <property type="term" value="C:nucleus"/>
    <property type="evidence" value="ECO:0007669"/>
    <property type="project" value="TreeGrafter"/>
</dbReference>
<dbReference type="CDD" id="cd20071">
    <property type="entry name" value="SET_SMYD"/>
    <property type="match status" value="1"/>
</dbReference>
<evidence type="ECO:0000256" key="3">
    <source>
        <dbReference type="ARBA" id="ARBA00022833"/>
    </source>
</evidence>
<feature type="domain" description="MYND-type" evidence="7">
    <location>
        <begin position="54"/>
        <end position="100"/>
    </location>
</feature>
<dbReference type="InterPro" id="IPR050869">
    <property type="entry name" value="H3K4_H4K5_MeTrfase"/>
</dbReference>
<dbReference type="Pfam" id="PF00856">
    <property type="entry name" value="SET"/>
    <property type="match status" value="1"/>
</dbReference>
<proteinExistence type="predicted"/>
<keyword evidence="3" id="KW-0862">Zinc</keyword>
<feature type="region of interest" description="Disordered" evidence="5">
    <location>
        <begin position="1"/>
        <end position="21"/>
    </location>
</feature>
<evidence type="ECO:0000313" key="9">
    <source>
        <dbReference type="Proteomes" id="UP000020467"/>
    </source>
</evidence>